<keyword evidence="14" id="KW-1185">Reference proteome</keyword>
<dbReference type="RefSeq" id="WP_204699456.1">
    <property type="nucleotide sequence ID" value="NZ_JAFBEC010000015.1"/>
</dbReference>
<evidence type="ECO:0000256" key="5">
    <source>
        <dbReference type="ARBA" id="ARBA00022927"/>
    </source>
</evidence>
<accession>A0ABS2PIJ3</accession>
<comment type="subcellular location">
    <subcellularLocation>
        <location evidence="9">Cell membrane</location>
        <topology evidence="9">Multi-pass membrane protein</topology>
    </subcellularLocation>
    <subcellularLocation>
        <location evidence="1 11">Membrane</location>
        <topology evidence="1 11">Multi-pass membrane protein</topology>
    </subcellularLocation>
</comment>
<evidence type="ECO:0000256" key="1">
    <source>
        <dbReference type="ARBA" id="ARBA00004141"/>
    </source>
</evidence>
<organism evidence="13 14">
    <name type="scientific">Geomicrobium sediminis</name>
    <dbReference type="NCBI Taxonomy" id="1347788"/>
    <lineage>
        <taxon>Bacteria</taxon>
        <taxon>Bacillati</taxon>
        <taxon>Bacillota</taxon>
        <taxon>Bacilli</taxon>
        <taxon>Bacillales</taxon>
        <taxon>Geomicrobium</taxon>
    </lineage>
</organism>
<feature type="transmembrane region" description="Helical" evidence="9">
    <location>
        <begin position="210"/>
        <end position="233"/>
    </location>
</feature>
<dbReference type="InterPro" id="IPR023201">
    <property type="entry name" value="SecY_dom_sf"/>
</dbReference>
<feature type="transmembrane region" description="Helical" evidence="9">
    <location>
        <begin position="115"/>
        <end position="133"/>
    </location>
</feature>
<keyword evidence="9" id="KW-1003">Cell membrane</keyword>
<dbReference type="Pfam" id="PF00344">
    <property type="entry name" value="SecY"/>
    <property type="match status" value="1"/>
</dbReference>
<dbReference type="NCBIfam" id="TIGR00967">
    <property type="entry name" value="3a0501s007"/>
    <property type="match status" value="1"/>
</dbReference>
<evidence type="ECO:0000256" key="11">
    <source>
        <dbReference type="RuleBase" id="RU003484"/>
    </source>
</evidence>
<feature type="transmembrane region" description="Helical" evidence="9">
    <location>
        <begin position="271"/>
        <end position="291"/>
    </location>
</feature>
<dbReference type="InterPro" id="IPR026593">
    <property type="entry name" value="SecY"/>
</dbReference>
<reference evidence="13 14" key="1">
    <citation type="submission" date="2021-01" db="EMBL/GenBank/DDBJ databases">
        <title>Genomic Encyclopedia of Type Strains, Phase IV (KMG-IV): sequencing the most valuable type-strain genomes for metagenomic binning, comparative biology and taxonomic classification.</title>
        <authorList>
            <person name="Goeker M."/>
        </authorList>
    </citation>
    <scope>NUCLEOTIDE SEQUENCE [LARGE SCALE GENOMIC DNA]</scope>
    <source>
        <strain evidence="13 14">DSM 25540</strain>
    </source>
</reference>
<keyword evidence="8 9" id="KW-0472">Membrane</keyword>
<keyword evidence="3 9" id="KW-0813">Transport</keyword>
<keyword evidence="6 9" id="KW-1133">Transmembrane helix</keyword>
<dbReference type="PROSITE" id="PS00756">
    <property type="entry name" value="SECY_2"/>
    <property type="match status" value="1"/>
</dbReference>
<feature type="transmembrane region" description="Helical" evidence="9">
    <location>
        <begin position="67"/>
        <end position="87"/>
    </location>
</feature>
<dbReference type="EMBL" id="JAFBEC010000015">
    <property type="protein sequence ID" value="MBM7634648.1"/>
    <property type="molecule type" value="Genomic_DNA"/>
</dbReference>
<dbReference type="PANTHER" id="PTHR10906">
    <property type="entry name" value="SECY/SEC61-ALPHA FAMILY MEMBER"/>
    <property type="match status" value="1"/>
</dbReference>
<feature type="transmembrane region" description="Helical" evidence="9">
    <location>
        <begin position="145"/>
        <end position="165"/>
    </location>
</feature>
<protein>
    <recommendedName>
        <fullName evidence="9 10">Protein translocase subunit SecY</fullName>
    </recommendedName>
</protein>
<keyword evidence="5 9" id="KW-0653">Protein transport</keyword>
<feature type="transmembrane region" description="Helical" evidence="9">
    <location>
        <begin position="392"/>
        <end position="414"/>
    </location>
</feature>
<evidence type="ECO:0000256" key="6">
    <source>
        <dbReference type="ARBA" id="ARBA00022989"/>
    </source>
</evidence>
<dbReference type="PROSITE" id="PS00755">
    <property type="entry name" value="SECY_1"/>
    <property type="match status" value="1"/>
</dbReference>
<dbReference type="InterPro" id="IPR002208">
    <property type="entry name" value="SecY/SEC61-alpha"/>
</dbReference>
<evidence type="ECO:0000256" key="7">
    <source>
        <dbReference type="ARBA" id="ARBA00023010"/>
    </source>
</evidence>
<evidence type="ECO:0000256" key="12">
    <source>
        <dbReference type="RuleBase" id="RU004349"/>
    </source>
</evidence>
<evidence type="ECO:0000256" key="10">
    <source>
        <dbReference type="RuleBase" id="RU000537"/>
    </source>
</evidence>
<name>A0ABS2PIJ3_9BACL</name>
<dbReference type="PRINTS" id="PR00303">
    <property type="entry name" value="SECYTRNLCASE"/>
</dbReference>
<dbReference type="Gene3D" id="1.10.3370.10">
    <property type="entry name" value="SecY subunit domain"/>
    <property type="match status" value="1"/>
</dbReference>
<dbReference type="InterPro" id="IPR030659">
    <property type="entry name" value="SecY_CS"/>
</dbReference>
<feature type="transmembrane region" description="Helical" evidence="9">
    <location>
        <begin position="18"/>
        <end position="36"/>
    </location>
</feature>
<feature type="transmembrane region" description="Helical" evidence="9">
    <location>
        <begin position="364"/>
        <end position="386"/>
    </location>
</feature>
<evidence type="ECO:0000256" key="4">
    <source>
        <dbReference type="ARBA" id="ARBA00022692"/>
    </source>
</evidence>
<keyword evidence="7 9" id="KW-0811">Translocation</keyword>
<evidence type="ECO:0000313" key="13">
    <source>
        <dbReference type="EMBL" id="MBM7634648.1"/>
    </source>
</evidence>
<comment type="similarity">
    <text evidence="2 9 12">Belongs to the SecY/SEC61-alpha family.</text>
</comment>
<evidence type="ECO:0000256" key="3">
    <source>
        <dbReference type="ARBA" id="ARBA00022448"/>
    </source>
</evidence>
<comment type="caution">
    <text evidence="13">The sequence shown here is derived from an EMBL/GenBank/DDBJ whole genome shotgun (WGS) entry which is preliminary data.</text>
</comment>
<gene>
    <name evidence="9" type="primary">secY</name>
    <name evidence="13" type="ORF">JOD17_003771</name>
</gene>
<proteinExistence type="inferred from homology"/>
<keyword evidence="4 9" id="KW-0812">Transmembrane</keyword>
<evidence type="ECO:0000313" key="14">
    <source>
        <dbReference type="Proteomes" id="UP000741863"/>
    </source>
</evidence>
<dbReference type="HAMAP" id="MF_01465">
    <property type="entry name" value="SecY"/>
    <property type="match status" value="1"/>
</dbReference>
<dbReference type="Proteomes" id="UP000741863">
    <property type="component" value="Unassembled WGS sequence"/>
</dbReference>
<comment type="subunit">
    <text evidence="9">Component of the Sec protein translocase complex. Heterotrimer consisting of SecY, SecE and SecG subunits. The heterotrimers can form oligomers, although 1 heterotrimer is thought to be able to translocate proteins. Interacts with the ribosome. Interacts with SecDF, and other proteins may be involved. Interacts with SecA.</text>
</comment>
<dbReference type="SUPFAM" id="SSF103491">
    <property type="entry name" value="Preprotein translocase SecY subunit"/>
    <property type="match status" value="1"/>
</dbReference>
<evidence type="ECO:0000256" key="8">
    <source>
        <dbReference type="ARBA" id="ARBA00023136"/>
    </source>
</evidence>
<comment type="function">
    <text evidence="9 10">The central subunit of the protein translocation channel SecYEG. Consists of two halves formed by TMs 1-5 and 6-10. These two domains form a lateral gate at the front which open onto the bilayer between TMs 2 and 7, and are clamped together by SecE at the back. The channel is closed by both a pore ring composed of hydrophobic SecY resides and a short helix (helix 2A) on the extracellular side of the membrane which forms a plug. The plug probably moves laterally to allow the channel to open. The ring and the pore may move independently.</text>
</comment>
<evidence type="ECO:0000256" key="9">
    <source>
        <dbReference type="HAMAP-Rule" id="MF_01465"/>
    </source>
</evidence>
<sequence length="431" mass="46989">MFKALANIFRVADLRRKILFTLLMLVVYRMGTFIPVPGADSDVLSFQDEASAFGFLDTFGGGALGNFSIFAMGVFPYITASIVVQLLRMDVVPKFTEWSKQGEAGRRKLAQFTRYFTVVLAFVQALAMSIGFNTQFPGLIPDPSITTYLMIALIMTAGTTFLMWLGEQITAQGVGNGISILIFSGIAAGIPNGVNMIYATQIQDQGDQMFMGIVTILLLALAVLLIIVGVVFVQQAIRKVPIQYAKRVVGQGNTAGAQSTHLPLKVNSAGVIPVIFAMALFIFPPTVAGFFADTSSAAQWVVENFNYNNPIGLIFYVGLIIAFTYFYTFVQVNPETMAENLKKQGGYIPGVRPGKATELTIRRILYRLTFVGALFLATVSIIPIFFTNQLGLPQQIQIGGTGLLIVVGVALDTMKQIEGQLIKRSYKGFIK</sequence>
<feature type="transmembrane region" description="Helical" evidence="9">
    <location>
        <begin position="311"/>
        <end position="330"/>
    </location>
</feature>
<feature type="transmembrane region" description="Helical" evidence="9">
    <location>
        <begin position="177"/>
        <end position="198"/>
    </location>
</feature>
<evidence type="ECO:0000256" key="2">
    <source>
        <dbReference type="ARBA" id="ARBA00005751"/>
    </source>
</evidence>
<dbReference type="PIRSF" id="PIRSF004557">
    <property type="entry name" value="SecY"/>
    <property type="match status" value="1"/>
</dbReference>